<sequence length="692" mass="72462">MGQTKPARRGSGVHDAHYDHQSFSSADELRGNASQPAGAAGITTSVATAAPPPGKNIPFYKKRKFIISQLILAPLAMALLFIILFPVVRAIAALVIKRSNLDVQSVFITEPVNSSFSLQLEGVVCNTGIIPAKIMFTEPTEVFWVEDETTQTKLGSMMLQTLHAKHKRAYINQTNVLFNIVDEPAFGRFSGTLKLPVSKGLTFDKTITLNGTPLSRAFTPGSSRNLSSSGFNNFDSNVVLKDLQLPGDDPAGGIKFVAENELFDPSPFSLDLGTVVFDLSYKGVALGSGKGENTKIAPGNNTIILAGTLVPQTNANNLAAVSELFTNYLNSVASPVLATGRSTLQADGTSISWLSQGLQDLHLSVPFKPLKPIDPIQSIEIGDLGLKFSAEQPWSPSLDSNSVHATLNLPFGFGLSIDQIQNDFQVMKVDGTPVASFSTPIGVVSSSVQVLSSTDTEGLINITIKGTVLSCPEELSSLGQVWLLHNPLDTDLSIEFVRSDAGLHGETYAIFSQPFDNLLVPPGQTVNSGLFPNVLLTQGVDGALVIVPELLLDIQTAVTVRVGGKGGHEVPFLKLDQTNVPTTYDLALGLTAAKAMAMAASSASASASAKDGASSTTKLKDASSTDSFNPTSATPKPGSDTLKSSSDAVKPSPADTPPAKGDAAIGAAPASSAPPNAAPKNADAAPVSTQTD</sequence>
<feature type="region of interest" description="Disordered" evidence="1">
    <location>
        <begin position="605"/>
        <end position="692"/>
    </location>
</feature>
<reference evidence="3 4" key="1">
    <citation type="journal article" date="2020" name="ISME J.">
        <title>Uncovering the hidden diversity of litter-decomposition mechanisms in mushroom-forming fungi.</title>
        <authorList>
            <person name="Floudas D."/>
            <person name="Bentzer J."/>
            <person name="Ahren D."/>
            <person name="Johansson T."/>
            <person name="Persson P."/>
            <person name="Tunlid A."/>
        </authorList>
    </citation>
    <scope>NUCLEOTIDE SEQUENCE [LARGE SCALE GENOMIC DNA]</scope>
    <source>
        <strain evidence="3 4">CBS 101986</strain>
    </source>
</reference>
<evidence type="ECO:0000313" key="3">
    <source>
        <dbReference type="EMBL" id="KAF5320993.1"/>
    </source>
</evidence>
<dbReference type="PANTHER" id="PTHR35895:SF1">
    <property type="entry name" value="LIPID-BINDING SERUM GLYCOPROTEIN C-TERMINAL DOMAIN-CONTAINING PROTEIN"/>
    <property type="match status" value="1"/>
</dbReference>
<protein>
    <recommendedName>
        <fullName evidence="5">Pre-rRNA processing protein</fullName>
    </recommendedName>
</protein>
<evidence type="ECO:0008006" key="5">
    <source>
        <dbReference type="Google" id="ProtNLM"/>
    </source>
</evidence>
<dbReference type="AlphaFoldDB" id="A0A8H5BEI0"/>
<accession>A0A8H5BEI0</accession>
<feature type="compositionally biased region" description="Low complexity" evidence="1">
    <location>
        <begin position="657"/>
        <end position="686"/>
    </location>
</feature>
<organism evidence="3 4">
    <name type="scientific">Psilocybe cf. subviscida</name>
    <dbReference type="NCBI Taxonomy" id="2480587"/>
    <lineage>
        <taxon>Eukaryota</taxon>
        <taxon>Fungi</taxon>
        <taxon>Dikarya</taxon>
        <taxon>Basidiomycota</taxon>
        <taxon>Agaricomycotina</taxon>
        <taxon>Agaricomycetes</taxon>
        <taxon>Agaricomycetidae</taxon>
        <taxon>Agaricales</taxon>
        <taxon>Agaricineae</taxon>
        <taxon>Strophariaceae</taxon>
        <taxon>Psilocybe</taxon>
    </lineage>
</organism>
<keyword evidence="4" id="KW-1185">Reference proteome</keyword>
<evidence type="ECO:0000256" key="1">
    <source>
        <dbReference type="SAM" id="MobiDB-lite"/>
    </source>
</evidence>
<dbReference type="OrthoDB" id="10039566at2759"/>
<feature type="transmembrane region" description="Helical" evidence="2">
    <location>
        <begin position="70"/>
        <end position="96"/>
    </location>
</feature>
<dbReference type="EMBL" id="JAACJJ010000028">
    <property type="protein sequence ID" value="KAF5320993.1"/>
    <property type="molecule type" value="Genomic_DNA"/>
</dbReference>
<feature type="compositionally biased region" description="Polar residues" evidence="1">
    <location>
        <begin position="624"/>
        <end position="634"/>
    </location>
</feature>
<keyword evidence="2" id="KW-1133">Transmembrane helix</keyword>
<gene>
    <name evidence="3" type="ORF">D9619_001399</name>
</gene>
<evidence type="ECO:0000313" key="4">
    <source>
        <dbReference type="Proteomes" id="UP000567179"/>
    </source>
</evidence>
<evidence type="ECO:0000256" key="2">
    <source>
        <dbReference type="SAM" id="Phobius"/>
    </source>
</evidence>
<name>A0A8H5BEI0_9AGAR</name>
<dbReference type="InterPro" id="IPR046368">
    <property type="entry name" value="Tag1"/>
</dbReference>
<feature type="compositionally biased region" description="Low complexity" evidence="1">
    <location>
        <begin position="605"/>
        <end position="616"/>
    </location>
</feature>
<keyword evidence="2" id="KW-0472">Membrane</keyword>
<comment type="caution">
    <text evidence="3">The sequence shown here is derived from an EMBL/GenBank/DDBJ whole genome shotgun (WGS) entry which is preliminary data.</text>
</comment>
<dbReference type="Pfam" id="PF12505">
    <property type="entry name" value="DUF3712"/>
    <property type="match status" value="1"/>
</dbReference>
<proteinExistence type="predicted"/>
<keyword evidence="2" id="KW-0812">Transmembrane</keyword>
<dbReference type="Proteomes" id="UP000567179">
    <property type="component" value="Unassembled WGS sequence"/>
</dbReference>
<dbReference type="InterPro" id="IPR022185">
    <property type="entry name" value="DUF3712"/>
</dbReference>
<dbReference type="PANTHER" id="PTHR35895">
    <property type="entry name" value="CHROMOSOME 16, WHOLE GENOME SHOTGUN SEQUENCE"/>
    <property type="match status" value="1"/>
</dbReference>
<dbReference type="GO" id="GO:0000329">
    <property type="term" value="C:fungal-type vacuole membrane"/>
    <property type="evidence" value="ECO:0007669"/>
    <property type="project" value="InterPro"/>
</dbReference>